<protein>
    <submittedName>
        <fullName evidence="1">Uncharacterized protein</fullName>
    </submittedName>
</protein>
<evidence type="ECO:0000313" key="2">
    <source>
        <dbReference type="Proteomes" id="UP000637774"/>
    </source>
</evidence>
<name>A0ABQ2AJN3_9BACT</name>
<dbReference type="PROSITE" id="PS51257">
    <property type="entry name" value="PROKAR_LIPOPROTEIN"/>
    <property type="match status" value="1"/>
</dbReference>
<comment type="caution">
    <text evidence="1">The sequence shown here is derived from an EMBL/GenBank/DDBJ whole genome shotgun (WGS) entry which is preliminary data.</text>
</comment>
<keyword evidence="2" id="KW-1185">Reference proteome</keyword>
<gene>
    <name evidence="1" type="ORF">GCM10011495_39630</name>
</gene>
<sequence length="158" mass="17223">MTKIYPILVLWTVLALISCSKEPPAPVVPPESAFVYTVDGQTYSTTAGIGFREALPRGLQFHNAPIPVTVNGVRYQDHVMAFFSDTGSGQYTLRSLTLYRTDERGQAQRFEFLTDVAGTATQTGAKTWSGTFAGKSTNAQNQVVSTLSNGTFDHIQLL</sequence>
<evidence type="ECO:0000313" key="1">
    <source>
        <dbReference type="EMBL" id="GGH91463.1"/>
    </source>
</evidence>
<proteinExistence type="predicted"/>
<dbReference type="EMBL" id="BMGY01000073">
    <property type="protein sequence ID" value="GGH91463.1"/>
    <property type="molecule type" value="Genomic_DNA"/>
</dbReference>
<accession>A0ABQ2AJN3</accession>
<dbReference type="Proteomes" id="UP000637774">
    <property type="component" value="Unassembled WGS sequence"/>
</dbReference>
<reference evidence="2" key="1">
    <citation type="journal article" date="2019" name="Int. J. Syst. Evol. Microbiol.">
        <title>The Global Catalogue of Microorganisms (GCM) 10K type strain sequencing project: providing services to taxonomists for standard genome sequencing and annotation.</title>
        <authorList>
            <consortium name="The Broad Institute Genomics Platform"/>
            <consortium name="The Broad Institute Genome Sequencing Center for Infectious Disease"/>
            <person name="Wu L."/>
            <person name="Ma J."/>
        </authorList>
    </citation>
    <scope>NUCLEOTIDE SEQUENCE [LARGE SCALE GENOMIC DNA]</scope>
    <source>
        <strain evidence="2">CGMCC 1.14966</strain>
    </source>
</reference>
<organism evidence="1 2">
    <name type="scientific">Hymenobacter frigidus</name>
    <dbReference type="NCBI Taxonomy" id="1524095"/>
    <lineage>
        <taxon>Bacteria</taxon>
        <taxon>Pseudomonadati</taxon>
        <taxon>Bacteroidota</taxon>
        <taxon>Cytophagia</taxon>
        <taxon>Cytophagales</taxon>
        <taxon>Hymenobacteraceae</taxon>
        <taxon>Hymenobacter</taxon>
    </lineage>
</organism>